<proteinExistence type="predicted"/>
<geneLocation type="plasmid" evidence="5">
    <name>pmm593</name>
</geneLocation>
<dbReference type="eggNOG" id="ENOG5033R89">
    <property type="taxonomic scope" value="Bacteria"/>
</dbReference>
<reference evidence="4 5" key="1">
    <citation type="submission" date="2017-03" db="EMBL/GenBank/DDBJ databases">
        <title>Foreign affairs: Plasmid Transfer between Roseobacters and Rhizobia.</title>
        <authorList>
            <person name="Bartling P."/>
            <person name="Bunk B."/>
            <person name="Overmann J."/>
            <person name="Brinkmann H."/>
            <person name="Petersen J."/>
        </authorList>
    </citation>
    <scope>NUCLEOTIDE SEQUENCE [LARGE SCALE GENOMIC DNA]</scope>
    <source>
        <strain evidence="4 5">MACL11</strain>
        <plasmid evidence="5">Plasmid pmm593</plasmid>
    </source>
</reference>
<dbReference type="Gene3D" id="1.10.10.10">
    <property type="entry name" value="Winged helix-like DNA-binding domain superfamily/Winged helix DNA-binding domain"/>
    <property type="match status" value="1"/>
</dbReference>
<dbReference type="InterPro" id="IPR005471">
    <property type="entry name" value="Tscrpt_reg_IclR_N"/>
</dbReference>
<dbReference type="KEGG" id="mmed:Mame_04827"/>
<accession>A0A1U9Z8S7</accession>
<evidence type="ECO:0000256" key="1">
    <source>
        <dbReference type="ARBA" id="ARBA00023015"/>
    </source>
</evidence>
<evidence type="ECO:0000256" key="2">
    <source>
        <dbReference type="ARBA" id="ARBA00023163"/>
    </source>
</evidence>
<evidence type="ECO:0000313" key="4">
    <source>
        <dbReference type="EMBL" id="AQZ54119.1"/>
    </source>
</evidence>
<dbReference type="InterPro" id="IPR036388">
    <property type="entry name" value="WH-like_DNA-bd_sf"/>
</dbReference>
<keyword evidence="2" id="KW-0804">Transcription</keyword>
<keyword evidence="4" id="KW-0614">Plasmid</keyword>
<evidence type="ECO:0000259" key="3">
    <source>
        <dbReference type="PROSITE" id="PS51077"/>
    </source>
</evidence>
<dbReference type="GO" id="GO:0003677">
    <property type="term" value="F:DNA binding"/>
    <property type="evidence" value="ECO:0007669"/>
    <property type="project" value="InterPro"/>
</dbReference>
<sequence length="268" mass="29625">MGPTDRILEVLEYLASAGSKPVKQVDIARDLGVSPATLNRIVKILSDRGYLFRTSEKYLVKNFTLERTIAMSSAYLAELDRASRALTEKTGGAAEIVVVVGHELLWHSRTPHPDPNVTILARGGFRRSLLEFDALSRLYLSTLAPDDLERNFDLIGFFDTGCASGREIKWLAEEEVRSRIAATRGSDFACDAVANHIGIRRFATMVQGPDNAFLHLLSIADNAPPGTGEGAIATRNREALLKERDRLTEFLANERRANEAAAKFRLVQ</sequence>
<dbReference type="OrthoDB" id="7816672at2"/>
<dbReference type="AlphaFoldDB" id="A0A1U9Z8S7"/>
<dbReference type="SUPFAM" id="SSF46785">
    <property type="entry name" value="Winged helix' DNA-binding domain"/>
    <property type="match status" value="1"/>
</dbReference>
<keyword evidence="1" id="KW-0805">Transcription regulation</keyword>
<keyword evidence="5" id="KW-1185">Reference proteome</keyword>
<gene>
    <name evidence="4" type="ORF">Mame_04827</name>
</gene>
<dbReference type="InterPro" id="IPR036390">
    <property type="entry name" value="WH_DNA-bd_sf"/>
</dbReference>
<dbReference type="InterPro" id="IPR029016">
    <property type="entry name" value="GAF-like_dom_sf"/>
</dbReference>
<dbReference type="Proteomes" id="UP000191135">
    <property type="component" value="Plasmid pMM593"/>
</dbReference>
<feature type="domain" description="HTH iclR-type" evidence="3">
    <location>
        <begin position="1"/>
        <end position="62"/>
    </location>
</feature>
<dbReference type="GO" id="GO:0045892">
    <property type="term" value="P:negative regulation of DNA-templated transcription"/>
    <property type="evidence" value="ECO:0007669"/>
    <property type="project" value="TreeGrafter"/>
</dbReference>
<dbReference type="RefSeq" id="WP_018066801.1">
    <property type="nucleotide sequence ID" value="NZ_AQWH01000028.1"/>
</dbReference>
<dbReference type="EMBL" id="CP020331">
    <property type="protein sequence ID" value="AQZ54119.1"/>
    <property type="molecule type" value="Genomic_DNA"/>
</dbReference>
<dbReference type="InterPro" id="IPR050707">
    <property type="entry name" value="HTH_MetabolicPath_Reg"/>
</dbReference>
<protein>
    <submittedName>
        <fullName evidence="4">MarR family protein</fullName>
    </submittedName>
</protein>
<name>A0A1U9Z8S7_9HYPH</name>
<dbReference type="PANTHER" id="PTHR30136:SF35">
    <property type="entry name" value="HTH-TYPE TRANSCRIPTIONAL REGULATOR RV1719"/>
    <property type="match status" value="1"/>
</dbReference>
<dbReference type="PROSITE" id="PS51077">
    <property type="entry name" value="HTH_ICLR"/>
    <property type="match status" value="1"/>
</dbReference>
<evidence type="ECO:0000313" key="5">
    <source>
        <dbReference type="Proteomes" id="UP000191135"/>
    </source>
</evidence>
<dbReference type="Gene3D" id="3.30.450.40">
    <property type="match status" value="1"/>
</dbReference>
<dbReference type="GO" id="GO:0003700">
    <property type="term" value="F:DNA-binding transcription factor activity"/>
    <property type="evidence" value="ECO:0007669"/>
    <property type="project" value="InterPro"/>
</dbReference>
<organism evidence="4 5">
    <name type="scientific">Martelella mediterranea DSM 17316</name>
    <dbReference type="NCBI Taxonomy" id="1122214"/>
    <lineage>
        <taxon>Bacteria</taxon>
        <taxon>Pseudomonadati</taxon>
        <taxon>Pseudomonadota</taxon>
        <taxon>Alphaproteobacteria</taxon>
        <taxon>Hyphomicrobiales</taxon>
        <taxon>Aurantimonadaceae</taxon>
        <taxon>Martelella</taxon>
    </lineage>
</organism>
<dbReference type="Pfam" id="PF12802">
    <property type="entry name" value="MarR_2"/>
    <property type="match status" value="1"/>
</dbReference>
<dbReference type="PANTHER" id="PTHR30136">
    <property type="entry name" value="HELIX-TURN-HELIX TRANSCRIPTIONAL REGULATOR, ICLR FAMILY"/>
    <property type="match status" value="1"/>
</dbReference>
<dbReference type="InterPro" id="IPR000835">
    <property type="entry name" value="HTH_MarR-typ"/>
</dbReference>